<evidence type="ECO:0000256" key="4">
    <source>
        <dbReference type="ARBA" id="ARBA00022705"/>
    </source>
</evidence>
<evidence type="ECO:0000256" key="5">
    <source>
        <dbReference type="ARBA" id="ARBA00022723"/>
    </source>
</evidence>
<dbReference type="Proteomes" id="UP001500359">
    <property type="component" value="Unassembled WGS sequence"/>
</dbReference>
<dbReference type="PANTHER" id="PTHR47707">
    <property type="entry name" value="8-OXO-DGTP DIPHOSPHATASE"/>
    <property type="match status" value="1"/>
</dbReference>
<sequence>MKIVDVSVGVIKQERKIFVSKRADELHQGGFWEFPGGKVEPDELPSEAMRRELFEEVGIVVTKQSPFMLIEHDYGDKHVRLHIFLIEAFDHQPTGKEGQQTQWVELSALPELAFPAANTPIVEKLITEFID</sequence>
<keyword evidence="4" id="KW-0235">DNA replication</keyword>
<evidence type="ECO:0000256" key="12">
    <source>
        <dbReference type="ARBA" id="ARBA00038905"/>
    </source>
</evidence>
<evidence type="ECO:0000256" key="11">
    <source>
        <dbReference type="ARBA" id="ARBA00036904"/>
    </source>
</evidence>
<evidence type="ECO:0000256" key="13">
    <source>
        <dbReference type="ARBA" id="ARBA00040794"/>
    </source>
</evidence>
<evidence type="ECO:0000256" key="1">
    <source>
        <dbReference type="ARBA" id="ARBA00001946"/>
    </source>
</evidence>
<keyword evidence="5" id="KW-0479">Metal-binding</keyword>
<evidence type="ECO:0000256" key="6">
    <source>
        <dbReference type="ARBA" id="ARBA00022763"/>
    </source>
</evidence>
<comment type="caution">
    <text evidence="18">The sequence shown here is derived from an EMBL/GenBank/DDBJ whole genome shotgun (WGS) entry which is preliminary data.</text>
</comment>
<keyword evidence="9" id="KW-0234">DNA repair</keyword>
<dbReference type="EC" id="3.6.1.55" evidence="12"/>
<keyword evidence="7" id="KW-0378">Hydrolase</keyword>
<dbReference type="InterPro" id="IPR029119">
    <property type="entry name" value="MutY_C"/>
</dbReference>
<dbReference type="CDD" id="cd03425">
    <property type="entry name" value="NUDIX_MutT_NudA_like"/>
    <property type="match status" value="1"/>
</dbReference>
<comment type="catalytic activity">
    <reaction evidence="10">
        <text>8-oxo-dGTP + H2O = 8-oxo-dGMP + diphosphate + H(+)</text>
        <dbReference type="Rhea" id="RHEA:31575"/>
        <dbReference type="ChEBI" id="CHEBI:15377"/>
        <dbReference type="ChEBI" id="CHEBI:15378"/>
        <dbReference type="ChEBI" id="CHEBI:33019"/>
        <dbReference type="ChEBI" id="CHEBI:63224"/>
        <dbReference type="ChEBI" id="CHEBI:77896"/>
        <dbReference type="EC" id="3.6.1.55"/>
    </reaction>
</comment>
<dbReference type="InterPro" id="IPR020084">
    <property type="entry name" value="NUDIX_hydrolase_CS"/>
</dbReference>
<evidence type="ECO:0000313" key="19">
    <source>
        <dbReference type="Proteomes" id="UP001500359"/>
    </source>
</evidence>
<dbReference type="Pfam" id="PF14815">
    <property type="entry name" value="NUDIX_4"/>
    <property type="match status" value="1"/>
</dbReference>
<dbReference type="PANTHER" id="PTHR47707:SF1">
    <property type="entry name" value="NUDIX HYDROLASE FAMILY PROTEIN"/>
    <property type="match status" value="1"/>
</dbReference>
<evidence type="ECO:0000256" key="14">
    <source>
        <dbReference type="ARBA" id="ARBA00041592"/>
    </source>
</evidence>
<evidence type="ECO:0000313" key="18">
    <source>
        <dbReference type="EMBL" id="GAA0855571.1"/>
    </source>
</evidence>
<gene>
    <name evidence="18" type="primary">mutT</name>
    <name evidence="18" type="ORF">GCM10009114_14710</name>
</gene>
<evidence type="ECO:0000256" key="3">
    <source>
        <dbReference type="ARBA" id="ARBA00022457"/>
    </source>
</evidence>
<dbReference type="PROSITE" id="PS51462">
    <property type="entry name" value="NUDIX"/>
    <property type="match status" value="1"/>
</dbReference>
<keyword evidence="8" id="KW-0460">Magnesium</keyword>
<proteinExistence type="inferred from homology"/>
<dbReference type="InterPro" id="IPR000086">
    <property type="entry name" value="NUDIX_hydrolase_dom"/>
</dbReference>
<evidence type="ECO:0000256" key="9">
    <source>
        <dbReference type="ARBA" id="ARBA00023204"/>
    </source>
</evidence>
<dbReference type="RefSeq" id="WP_343858220.1">
    <property type="nucleotide sequence ID" value="NZ_BAAAFD010000003.1"/>
</dbReference>
<comment type="cofactor">
    <cofactor evidence="1">
        <name>Mg(2+)</name>
        <dbReference type="ChEBI" id="CHEBI:18420"/>
    </cofactor>
</comment>
<feature type="domain" description="Nudix hydrolase" evidence="17">
    <location>
        <begin position="1"/>
        <end position="127"/>
    </location>
</feature>
<evidence type="ECO:0000256" key="16">
    <source>
        <dbReference type="ARBA" id="ARBA00042798"/>
    </source>
</evidence>
<evidence type="ECO:0000256" key="7">
    <source>
        <dbReference type="ARBA" id="ARBA00022801"/>
    </source>
</evidence>
<dbReference type="PROSITE" id="PS00893">
    <property type="entry name" value="NUDIX_BOX"/>
    <property type="match status" value="1"/>
</dbReference>
<dbReference type="EMBL" id="BAAAFD010000003">
    <property type="protein sequence ID" value="GAA0855571.1"/>
    <property type="molecule type" value="Genomic_DNA"/>
</dbReference>
<evidence type="ECO:0000259" key="17">
    <source>
        <dbReference type="PROSITE" id="PS51462"/>
    </source>
</evidence>
<keyword evidence="19" id="KW-1185">Reference proteome</keyword>
<reference evidence="18 19" key="1">
    <citation type="journal article" date="2019" name="Int. J. Syst. Evol. Microbiol.">
        <title>The Global Catalogue of Microorganisms (GCM) 10K type strain sequencing project: providing services to taxonomists for standard genome sequencing and annotation.</title>
        <authorList>
            <consortium name="The Broad Institute Genomics Platform"/>
            <consortium name="The Broad Institute Genome Sequencing Center for Infectious Disease"/>
            <person name="Wu L."/>
            <person name="Ma J."/>
        </authorList>
    </citation>
    <scope>NUCLEOTIDE SEQUENCE [LARGE SCALE GENOMIC DNA]</scope>
    <source>
        <strain evidence="18 19">JCM 15896</strain>
    </source>
</reference>
<keyword evidence="6" id="KW-0227">DNA damage</keyword>
<dbReference type="InterPro" id="IPR047127">
    <property type="entry name" value="MutT-like"/>
</dbReference>
<keyword evidence="3" id="KW-0515">Mutator protein</keyword>
<dbReference type="Gene3D" id="3.90.79.10">
    <property type="entry name" value="Nucleoside Triphosphate Pyrophosphohydrolase"/>
    <property type="match status" value="1"/>
</dbReference>
<dbReference type="InterPro" id="IPR003561">
    <property type="entry name" value="Mutator_MutT"/>
</dbReference>
<dbReference type="PRINTS" id="PR00502">
    <property type="entry name" value="NUDIXFAMILY"/>
</dbReference>
<evidence type="ECO:0000256" key="8">
    <source>
        <dbReference type="ARBA" id="ARBA00022842"/>
    </source>
</evidence>
<comment type="catalytic activity">
    <reaction evidence="11">
        <text>8-oxo-GTP + H2O = 8-oxo-GMP + diphosphate + H(+)</text>
        <dbReference type="Rhea" id="RHEA:67616"/>
        <dbReference type="ChEBI" id="CHEBI:15377"/>
        <dbReference type="ChEBI" id="CHEBI:15378"/>
        <dbReference type="ChEBI" id="CHEBI:33019"/>
        <dbReference type="ChEBI" id="CHEBI:143553"/>
        <dbReference type="ChEBI" id="CHEBI:145694"/>
    </reaction>
</comment>
<dbReference type="InterPro" id="IPR015797">
    <property type="entry name" value="NUDIX_hydrolase-like_dom_sf"/>
</dbReference>
<dbReference type="NCBIfam" id="TIGR00586">
    <property type="entry name" value="mutt"/>
    <property type="match status" value="1"/>
</dbReference>
<evidence type="ECO:0000256" key="2">
    <source>
        <dbReference type="ARBA" id="ARBA00005582"/>
    </source>
</evidence>
<comment type="similarity">
    <text evidence="2">Belongs to the Nudix hydrolase family.</text>
</comment>
<dbReference type="InterPro" id="IPR020476">
    <property type="entry name" value="Nudix_hydrolase"/>
</dbReference>
<accession>A0ABN1LG56</accession>
<evidence type="ECO:0000256" key="15">
    <source>
        <dbReference type="ARBA" id="ARBA00041979"/>
    </source>
</evidence>
<organism evidence="18 19">
    <name type="scientific">Aliiglaciecola litoralis</name>
    <dbReference type="NCBI Taxonomy" id="582857"/>
    <lineage>
        <taxon>Bacteria</taxon>
        <taxon>Pseudomonadati</taxon>
        <taxon>Pseudomonadota</taxon>
        <taxon>Gammaproteobacteria</taxon>
        <taxon>Alteromonadales</taxon>
        <taxon>Alteromonadaceae</taxon>
        <taxon>Aliiglaciecola</taxon>
    </lineage>
</organism>
<protein>
    <recommendedName>
        <fullName evidence="13">8-oxo-dGTP diphosphatase</fullName>
        <ecNumber evidence="12">3.6.1.55</ecNumber>
    </recommendedName>
    <alternativeName>
        <fullName evidence="16">7,8-dihydro-8-oxoguanine-triphosphatase</fullName>
    </alternativeName>
    <alternativeName>
        <fullName evidence="15">Mutator protein MutT</fullName>
    </alternativeName>
    <alternativeName>
        <fullName evidence="14">dGTP pyrophosphohydrolase</fullName>
    </alternativeName>
</protein>
<dbReference type="SUPFAM" id="SSF55811">
    <property type="entry name" value="Nudix"/>
    <property type="match status" value="1"/>
</dbReference>
<evidence type="ECO:0000256" key="10">
    <source>
        <dbReference type="ARBA" id="ARBA00035861"/>
    </source>
</evidence>
<name>A0ABN1LG56_9ALTE</name>